<feature type="binding site" evidence="20">
    <location>
        <position position="74"/>
    </location>
    <ligand>
        <name>substrate</name>
    </ligand>
</feature>
<keyword evidence="20" id="KW-0460">Magnesium</keyword>
<dbReference type="FunFam" id="3.40.50.1970:FF:000001">
    <property type="entry name" value="3-dehydroquinate synthase"/>
    <property type="match status" value="1"/>
</dbReference>
<dbReference type="Pfam" id="PF01202">
    <property type="entry name" value="SKI"/>
    <property type="match status" value="1"/>
</dbReference>
<comment type="subunit">
    <text evidence="20">Monomer.</text>
</comment>
<feature type="binding site" evidence="21">
    <location>
        <position position="444"/>
    </location>
    <ligand>
        <name>Zn(2+)</name>
        <dbReference type="ChEBI" id="CHEBI:29105"/>
    </ligand>
</feature>
<feature type="binding site" evidence="21">
    <location>
        <position position="349"/>
    </location>
    <ligand>
        <name>NAD(+)</name>
        <dbReference type="ChEBI" id="CHEBI:57540"/>
    </ligand>
</feature>
<evidence type="ECO:0000313" key="25">
    <source>
        <dbReference type="Proteomes" id="UP000253529"/>
    </source>
</evidence>
<evidence type="ECO:0000256" key="7">
    <source>
        <dbReference type="ARBA" id="ARBA00022490"/>
    </source>
</evidence>
<evidence type="ECO:0000256" key="1">
    <source>
        <dbReference type="ARBA" id="ARBA00001393"/>
    </source>
</evidence>
<feature type="binding site" evidence="20">
    <location>
        <begin position="28"/>
        <end position="33"/>
    </location>
    <ligand>
        <name>ATP</name>
        <dbReference type="ChEBI" id="CHEBI:30616"/>
    </ligand>
</feature>
<dbReference type="InterPro" id="IPR027417">
    <property type="entry name" value="P-loop_NTPase"/>
</dbReference>
<evidence type="ECO:0000256" key="12">
    <source>
        <dbReference type="ARBA" id="ARBA00022777"/>
    </source>
</evidence>
<feature type="binding site" evidence="20">
    <location>
        <position position="153"/>
    </location>
    <ligand>
        <name>substrate</name>
    </ligand>
</feature>
<comment type="cofactor">
    <cofactor evidence="2 21">
        <name>NAD(+)</name>
        <dbReference type="ChEBI" id="CHEBI:57540"/>
    </cofactor>
</comment>
<dbReference type="Gene3D" id="3.40.50.1970">
    <property type="match status" value="1"/>
</dbReference>
<comment type="cofactor">
    <cofactor evidence="20">
        <name>Mg(2+)</name>
        <dbReference type="ChEBI" id="CHEBI:18420"/>
    </cofactor>
    <text evidence="20">Binds 1 Mg(2+) ion per subunit.</text>
</comment>
<comment type="pathway">
    <text evidence="5 20">Metabolic intermediate biosynthesis; chorismate biosynthesis; chorismate from D-erythrose 4-phosphate and phosphoenolpyruvate: step 5/7.</text>
</comment>
<evidence type="ECO:0000256" key="11">
    <source>
        <dbReference type="ARBA" id="ARBA00022741"/>
    </source>
</evidence>
<dbReference type="EC" id="4.2.3.4" evidence="21"/>
<dbReference type="NCBIfam" id="TIGR01357">
    <property type="entry name" value="aroB"/>
    <property type="match status" value="1"/>
</dbReference>
<keyword evidence="13 20" id="KW-0067">ATP-binding</keyword>
<comment type="catalytic activity">
    <reaction evidence="1 21">
        <text>7-phospho-2-dehydro-3-deoxy-D-arabino-heptonate = 3-dehydroquinate + phosphate</text>
        <dbReference type="Rhea" id="RHEA:21968"/>
        <dbReference type="ChEBI" id="CHEBI:32364"/>
        <dbReference type="ChEBI" id="CHEBI:43474"/>
        <dbReference type="ChEBI" id="CHEBI:58394"/>
        <dbReference type="EC" id="4.2.3.4"/>
    </reaction>
</comment>
<dbReference type="InterPro" id="IPR023000">
    <property type="entry name" value="Shikimate_kinase_CS"/>
</dbReference>
<keyword evidence="8 21" id="KW-0028">Amino-acid biosynthesis</keyword>
<dbReference type="EC" id="2.7.1.71" evidence="20"/>
<sequence length="568" mass="59786">MAQSQPVDVRRVAAALGSRSVVLVGMMGAGKTSVGKRLAARLGLPFVDADAEIEAGAQLTISEIFERFGEAYFREGERRVIARLLNGGPQVLATGGGAFMNAATRDAIAAGGVSIWLKPEVEVLLARVRKKANRPLLQTDDQEGALRRILADRAPIYALADITIESRDGPHESVVDQTLRRLAETLGGAPEAGPEAARRRVEVPLGSRAYSIHIGPGALDTAGAEIARIAKGAKCAIVTDANVAALYLDRVRLSLEGAGLAAAAIVCPPGESTKSYAEFARVCDALIAARIERRDIVVALGGGVIGDLAGFCAASLRRGVRFVQIPTTLLSQVDSSVGGKTGINSPHGKNLVGAFHQPSLVLADSGVLDTLSPREFRAGYAEVVKYGLIGDRGFFDFLEARWREVFSGGPARAEAIAASCAAKARVVVADETEQGERALLNLGHTFGHAFESLSHYDSARLVHGEGVAVGMACAFRFSRALGLCSGQDAVRVEAHLASVGLPSRIRHIPGLDADAGAILAAMRQDKKVERGRLTFVLARGIGESFLARDVDEAGVLAFLEQELALAPD</sequence>
<keyword evidence="18 21" id="KW-0170">Cobalt</keyword>
<comment type="function">
    <text evidence="20">Catalyzes the specific phosphorylation of the 3-hydroxyl group of shikimic acid using ATP as a cosubstrate.</text>
</comment>
<dbReference type="PANTHER" id="PTHR43622:SF7">
    <property type="entry name" value="3-DEHYDROQUINATE SYNTHASE, CHLOROPLASTIC"/>
    <property type="match status" value="1"/>
</dbReference>
<dbReference type="CDD" id="cd08195">
    <property type="entry name" value="DHQS"/>
    <property type="match status" value="1"/>
</dbReference>
<keyword evidence="12 20" id="KW-0418">Kinase</keyword>
<protein>
    <recommendedName>
        <fullName evidence="20 21">Multifunctional fusion protein</fullName>
    </recommendedName>
    <domain>
        <recommendedName>
            <fullName evidence="20">Shikimate kinase</fullName>
            <shortName evidence="20">SK</shortName>
            <ecNumber evidence="20">2.7.1.71</ecNumber>
        </recommendedName>
    </domain>
    <domain>
        <recommendedName>
            <fullName evidence="21">3-dehydroquinate synthase</fullName>
            <shortName evidence="21">DHQS</shortName>
            <ecNumber evidence="21">4.2.3.4</ecNumber>
        </recommendedName>
    </domain>
</protein>
<dbReference type="AlphaFoldDB" id="A0A366FVT3"/>
<feature type="binding site" evidence="20">
    <location>
        <position position="32"/>
    </location>
    <ligand>
        <name>Mg(2+)</name>
        <dbReference type="ChEBI" id="CHEBI:18420"/>
    </ligand>
</feature>
<dbReference type="RefSeq" id="WP_113887315.1">
    <property type="nucleotide sequence ID" value="NZ_QNRK01000001.1"/>
</dbReference>
<dbReference type="PANTHER" id="PTHR43622">
    <property type="entry name" value="3-DEHYDROQUINATE SYNTHASE"/>
    <property type="match status" value="1"/>
</dbReference>
<dbReference type="SUPFAM" id="SSF56796">
    <property type="entry name" value="Dehydroquinate synthase-like"/>
    <property type="match status" value="1"/>
</dbReference>
<keyword evidence="25" id="KW-1185">Reference proteome</keyword>
<keyword evidence="7 21" id="KW-0963">Cytoplasm</keyword>
<dbReference type="HAMAP" id="MF_00110">
    <property type="entry name" value="DHQ_synthase"/>
    <property type="match status" value="1"/>
</dbReference>
<evidence type="ECO:0000259" key="22">
    <source>
        <dbReference type="Pfam" id="PF01761"/>
    </source>
</evidence>
<evidence type="ECO:0000256" key="14">
    <source>
        <dbReference type="ARBA" id="ARBA00023027"/>
    </source>
</evidence>
<comment type="catalytic activity">
    <reaction evidence="19 20">
        <text>shikimate + ATP = 3-phosphoshikimate + ADP + H(+)</text>
        <dbReference type="Rhea" id="RHEA:13121"/>
        <dbReference type="ChEBI" id="CHEBI:15378"/>
        <dbReference type="ChEBI" id="CHEBI:30616"/>
        <dbReference type="ChEBI" id="CHEBI:36208"/>
        <dbReference type="ChEBI" id="CHEBI:145989"/>
        <dbReference type="ChEBI" id="CHEBI:456216"/>
        <dbReference type="EC" id="2.7.1.71"/>
    </reaction>
</comment>
<comment type="similarity">
    <text evidence="20">Belongs to the shikimate kinase family.</text>
</comment>
<dbReference type="InterPro" id="IPR050071">
    <property type="entry name" value="Dehydroquinate_synthase"/>
</dbReference>
<evidence type="ECO:0000256" key="19">
    <source>
        <dbReference type="ARBA" id="ARBA00048567"/>
    </source>
</evidence>
<dbReference type="Proteomes" id="UP000253529">
    <property type="component" value="Unassembled WGS sequence"/>
</dbReference>
<proteinExistence type="inferred from homology"/>
<evidence type="ECO:0000256" key="5">
    <source>
        <dbReference type="ARBA" id="ARBA00004842"/>
    </source>
</evidence>
<feature type="binding site" evidence="20">
    <location>
        <position position="134"/>
    </location>
    <ligand>
        <name>ATP</name>
        <dbReference type="ChEBI" id="CHEBI:30616"/>
    </ligand>
</feature>
<dbReference type="GO" id="GO:0005737">
    <property type="term" value="C:cytoplasm"/>
    <property type="evidence" value="ECO:0007669"/>
    <property type="project" value="UniProtKB-SubCell"/>
</dbReference>
<keyword evidence="15 21" id="KW-0057">Aromatic amino acid biosynthesis</keyword>
<accession>A0A366FVT3</accession>
<evidence type="ECO:0000256" key="9">
    <source>
        <dbReference type="ARBA" id="ARBA00022679"/>
    </source>
</evidence>
<evidence type="ECO:0000256" key="8">
    <source>
        <dbReference type="ARBA" id="ARBA00022605"/>
    </source>
</evidence>
<evidence type="ECO:0000256" key="13">
    <source>
        <dbReference type="ARBA" id="ARBA00022840"/>
    </source>
</evidence>
<keyword evidence="9 20" id="KW-0808">Transferase</keyword>
<organism evidence="24 25">
    <name type="scientific">Roseiarcus fermentans</name>
    <dbReference type="NCBI Taxonomy" id="1473586"/>
    <lineage>
        <taxon>Bacteria</taxon>
        <taxon>Pseudomonadati</taxon>
        <taxon>Pseudomonadota</taxon>
        <taxon>Alphaproteobacteria</taxon>
        <taxon>Hyphomicrobiales</taxon>
        <taxon>Roseiarcaceae</taxon>
        <taxon>Roseiarcus</taxon>
    </lineage>
</organism>
<evidence type="ECO:0000256" key="10">
    <source>
        <dbReference type="ARBA" id="ARBA00022723"/>
    </source>
</evidence>
<evidence type="ECO:0000256" key="18">
    <source>
        <dbReference type="ARBA" id="ARBA00023285"/>
    </source>
</evidence>
<evidence type="ECO:0000256" key="20">
    <source>
        <dbReference type="HAMAP-Rule" id="MF_00109"/>
    </source>
</evidence>
<comment type="function">
    <text evidence="3 21">Catalyzes the conversion of 3-deoxy-D-arabino-heptulosonate 7-phosphate (DAHP) to dehydroquinate (DHQ).</text>
</comment>
<gene>
    <name evidence="21" type="primary">aroB</name>
    <name evidence="20" type="synonym">aroK</name>
    <name evidence="24" type="ORF">DFR50_101200</name>
</gene>
<dbReference type="GO" id="GO:0008652">
    <property type="term" value="P:amino acid biosynthetic process"/>
    <property type="evidence" value="ECO:0007669"/>
    <property type="project" value="UniProtKB-KW"/>
</dbReference>
<evidence type="ECO:0000256" key="4">
    <source>
        <dbReference type="ARBA" id="ARBA00004661"/>
    </source>
</evidence>
<evidence type="ECO:0000256" key="15">
    <source>
        <dbReference type="ARBA" id="ARBA00023141"/>
    </source>
</evidence>
<dbReference type="InterPro" id="IPR000623">
    <property type="entry name" value="Shikimate_kinase/TSH1"/>
</dbReference>
<comment type="subcellular location">
    <subcellularLocation>
        <location evidence="21">Cytoplasm</location>
    </subcellularLocation>
</comment>
<reference evidence="24 25" key="1">
    <citation type="submission" date="2018-06" db="EMBL/GenBank/DDBJ databases">
        <title>Genomic Encyclopedia of Type Strains, Phase IV (KMG-IV): sequencing the most valuable type-strain genomes for metagenomic binning, comparative biology and taxonomic classification.</title>
        <authorList>
            <person name="Goeker M."/>
        </authorList>
    </citation>
    <scope>NUCLEOTIDE SEQUENCE [LARGE SCALE GENOMIC DNA]</scope>
    <source>
        <strain evidence="24 25">DSM 24875</strain>
    </source>
</reference>
<dbReference type="GO" id="GO:0009423">
    <property type="term" value="P:chorismate biosynthetic process"/>
    <property type="evidence" value="ECO:0007669"/>
    <property type="project" value="UniProtKB-UniRule"/>
</dbReference>
<dbReference type="CDD" id="cd00464">
    <property type="entry name" value="SK"/>
    <property type="match status" value="1"/>
</dbReference>
<evidence type="ECO:0000259" key="23">
    <source>
        <dbReference type="Pfam" id="PF24621"/>
    </source>
</evidence>
<feature type="binding site" evidence="21">
    <location>
        <begin position="327"/>
        <end position="328"/>
    </location>
    <ligand>
        <name>NAD(+)</name>
        <dbReference type="ChEBI" id="CHEBI:57540"/>
    </ligand>
</feature>
<keyword evidence="17" id="KW-0511">Multifunctional enzyme</keyword>
<feature type="binding site" evidence="21">
    <location>
        <position position="340"/>
    </location>
    <ligand>
        <name>NAD(+)</name>
        <dbReference type="ChEBI" id="CHEBI:57540"/>
    </ligand>
</feature>
<keyword evidence="14 21" id="KW-0520">NAD</keyword>
<feature type="binding site" evidence="20">
    <location>
        <position position="96"/>
    </location>
    <ligand>
        <name>substrate</name>
    </ligand>
</feature>
<dbReference type="InterPro" id="IPR030960">
    <property type="entry name" value="DHQS/DOIS_N"/>
</dbReference>
<dbReference type="OrthoDB" id="9806583at2"/>
<evidence type="ECO:0000313" key="24">
    <source>
        <dbReference type="EMBL" id="RBP18256.1"/>
    </source>
</evidence>
<evidence type="ECO:0000256" key="16">
    <source>
        <dbReference type="ARBA" id="ARBA00023239"/>
    </source>
</evidence>
<evidence type="ECO:0000256" key="3">
    <source>
        <dbReference type="ARBA" id="ARBA00003485"/>
    </source>
</evidence>
<evidence type="ECO:0000256" key="2">
    <source>
        <dbReference type="ARBA" id="ARBA00001911"/>
    </source>
</evidence>
<dbReference type="Pfam" id="PF01761">
    <property type="entry name" value="DHQ_synthase"/>
    <property type="match status" value="1"/>
</dbReference>
<dbReference type="InterPro" id="IPR016037">
    <property type="entry name" value="DHQ_synth_AroB"/>
</dbReference>
<keyword evidence="21" id="KW-0862">Zinc</keyword>
<feature type="domain" description="3-dehydroquinate synthase C-terminal" evidence="23">
    <location>
        <begin position="379"/>
        <end position="528"/>
    </location>
</feature>
<evidence type="ECO:0000256" key="6">
    <source>
        <dbReference type="ARBA" id="ARBA00005412"/>
    </source>
</evidence>
<feature type="domain" description="3-dehydroquinate synthase N-terminal" evidence="22">
    <location>
        <begin position="265"/>
        <end position="377"/>
    </location>
</feature>
<dbReference type="InterPro" id="IPR056179">
    <property type="entry name" value="DHQS_C"/>
</dbReference>
<comment type="pathway">
    <text evidence="4 21">Metabolic intermediate biosynthesis; chorismate biosynthesis; chorismate from D-erythrose 4-phosphate and phosphoenolpyruvate: step 2/7.</text>
</comment>
<dbReference type="GO" id="GO:0009073">
    <property type="term" value="P:aromatic amino acid family biosynthetic process"/>
    <property type="evidence" value="ECO:0007669"/>
    <property type="project" value="UniProtKB-KW"/>
</dbReference>
<comment type="caution">
    <text evidence="24">The sequence shown here is derived from an EMBL/GenBank/DDBJ whole genome shotgun (WGS) entry which is preliminary data.</text>
</comment>
<dbReference type="UniPathway" id="UPA00053">
    <property type="reaction ID" value="UER00085"/>
</dbReference>
<dbReference type="GO" id="GO:0004765">
    <property type="term" value="F:shikimate kinase activity"/>
    <property type="evidence" value="ECO:0007669"/>
    <property type="project" value="UniProtKB-UniRule"/>
</dbReference>
<feature type="binding site" evidence="21">
    <location>
        <position position="463"/>
    </location>
    <ligand>
        <name>Zn(2+)</name>
        <dbReference type="ChEBI" id="CHEBI:29105"/>
    </ligand>
</feature>
<keyword evidence="16 21" id="KW-0456">Lyase</keyword>
<dbReference type="Gene3D" id="3.40.50.300">
    <property type="entry name" value="P-loop containing nucleotide triphosphate hydrolases"/>
    <property type="match status" value="1"/>
</dbReference>
<dbReference type="GO" id="GO:0005524">
    <property type="term" value="F:ATP binding"/>
    <property type="evidence" value="ECO:0007669"/>
    <property type="project" value="UniProtKB-UniRule"/>
</dbReference>
<dbReference type="EMBL" id="QNRK01000001">
    <property type="protein sequence ID" value="RBP18256.1"/>
    <property type="molecule type" value="Genomic_DNA"/>
</dbReference>
<dbReference type="Pfam" id="PF24621">
    <property type="entry name" value="DHQS_C"/>
    <property type="match status" value="1"/>
</dbReference>
<dbReference type="Gene3D" id="1.20.1090.10">
    <property type="entry name" value="Dehydroquinate synthase-like - alpha domain"/>
    <property type="match status" value="1"/>
</dbReference>
<evidence type="ECO:0000256" key="17">
    <source>
        <dbReference type="ARBA" id="ARBA00023268"/>
    </source>
</evidence>
<dbReference type="PRINTS" id="PR01100">
    <property type="entry name" value="SHIKIMTKNASE"/>
</dbReference>
<comment type="similarity">
    <text evidence="6 21">Belongs to the sugar phosphate cyclases superfamily. Dehydroquinate synthase family.</text>
</comment>
<feature type="binding site" evidence="21">
    <location>
        <position position="382"/>
    </location>
    <ligand>
        <name>Zn(2+)</name>
        <dbReference type="ChEBI" id="CHEBI:29105"/>
    </ligand>
</feature>
<dbReference type="HAMAP" id="MF_00109">
    <property type="entry name" value="Shikimate_kinase"/>
    <property type="match status" value="1"/>
</dbReference>
<dbReference type="InterPro" id="IPR031322">
    <property type="entry name" value="Shikimate/glucono_kinase"/>
</dbReference>
<keyword evidence="11 21" id="KW-0547">Nucleotide-binding</keyword>
<comment type="cofactor">
    <cofactor evidence="21">
        <name>Co(2+)</name>
        <dbReference type="ChEBI" id="CHEBI:48828"/>
    </cofactor>
    <cofactor evidence="21">
        <name>Zn(2+)</name>
        <dbReference type="ChEBI" id="CHEBI:29105"/>
    </cofactor>
    <text evidence="21">Binds 1 divalent metal cation per subunit. Can use either Co(2+) or Zn(2+).</text>
</comment>
<feature type="binding site" evidence="20">
    <location>
        <position position="50"/>
    </location>
    <ligand>
        <name>substrate</name>
    </ligand>
</feature>
<dbReference type="SUPFAM" id="SSF52540">
    <property type="entry name" value="P-loop containing nucleoside triphosphate hydrolases"/>
    <property type="match status" value="1"/>
</dbReference>
<dbReference type="GO" id="GO:0003856">
    <property type="term" value="F:3-dehydroquinate synthase activity"/>
    <property type="evidence" value="ECO:0007669"/>
    <property type="project" value="UniProtKB-UniRule"/>
</dbReference>
<feature type="binding site" evidence="21">
    <location>
        <begin position="303"/>
        <end position="307"/>
    </location>
    <ligand>
        <name>NAD(+)</name>
        <dbReference type="ChEBI" id="CHEBI:57540"/>
    </ligand>
</feature>
<comment type="caution">
    <text evidence="21">Lacks conserved residue(s) required for the propagation of feature annotation.</text>
</comment>
<dbReference type="PROSITE" id="PS01128">
    <property type="entry name" value="SHIKIMATE_KINASE"/>
    <property type="match status" value="1"/>
</dbReference>
<dbReference type="GO" id="GO:0000287">
    <property type="term" value="F:magnesium ion binding"/>
    <property type="evidence" value="ECO:0007669"/>
    <property type="project" value="UniProtKB-UniRule"/>
</dbReference>
<evidence type="ECO:0000256" key="21">
    <source>
        <dbReference type="HAMAP-Rule" id="MF_00110"/>
    </source>
</evidence>
<keyword evidence="10 21" id="KW-0479">Metal-binding</keyword>
<name>A0A366FVT3_9HYPH</name>
<dbReference type="NCBIfam" id="NF010552">
    <property type="entry name" value="PRK13946.1"/>
    <property type="match status" value="1"/>
</dbReference>